<keyword evidence="2" id="KW-1185">Reference proteome</keyword>
<sequence length="307" mass="32392">MIESLDANRLSPAKRAELIHRTAMADVQQRLWQAALGHGDDFSSQYDSPRPAAGGMDFASMVALVSANRPGSDVRPQPRAAVMTQPVAAVAQTGSLNLGANADRAGTLEAAAQRTGVPETALAAIVDAEAAKDSSGRWNTYSRNPRSSAAGLGQFLSGTWQDMARQPGTWLNKTAAARGWLDASGNIRSAARSDLLRLRYDPDASIQTIADYASRNLDLLERKGVTVGSDATSVARTAYIAHHLGPGDAIRFLTTGLSDERAATLLAAQIGSSKARQAIAAAGDASVAHRAWLRGYVANSVQPQRYA</sequence>
<organism evidence="1 2">
    <name type="scientific">Stakelama flava</name>
    <dbReference type="NCBI Taxonomy" id="2860338"/>
    <lineage>
        <taxon>Bacteria</taxon>
        <taxon>Pseudomonadati</taxon>
        <taxon>Pseudomonadota</taxon>
        <taxon>Alphaproteobacteria</taxon>
        <taxon>Sphingomonadales</taxon>
        <taxon>Sphingomonadaceae</taxon>
        <taxon>Stakelama</taxon>
    </lineage>
</organism>
<dbReference type="Proteomes" id="UP001197214">
    <property type="component" value="Unassembled WGS sequence"/>
</dbReference>
<dbReference type="RefSeq" id="WP_219237546.1">
    <property type="nucleotide sequence ID" value="NZ_JAHWZX010000004.1"/>
</dbReference>
<accession>A0ABS6XKI3</accession>
<gene>
    <name evidence="1" type="ORF">KY084_06070</name>
</gene>
<reference evidence="1 2" key="1">
    <citation type="submission" date="2021-07" db="EMBL/GenBank/DDBJ databases">
        <title>Stakelama flava sp. nov., a novel endophytic bacterium isolated from branch of Kandelia candel.</title>
        <authorList>
            <person name="Tuo L."/>
        </authorList>
    </citation>
    <scope>NUCLEOTIDE SEQUENCE [LARGE SCALE GENOMIC DNA]</scope>
    <source>
        <strain evidence="1 2">CBK3Z-3</strain>
    </source>
</reference>
<proteinExistence type="predicted"/>
<evidence type="ECO:0000313" key="1">
    <source>
        <dbReference type="EMBL" id="MBW4330439.1"/>
    </source>
</evidence>
<dbReference type="EMBL" id="JAHWZX010000004">
    <property type="protein sequence ID" value="MBW4330439.1"/>
    <property type="molecule type" value="Genomic_DNA"/>
</dbReference>
<comment type="caution">
    <text evidence="1">The sequence shown here is derived from an EMBL/GenBank/DDBJ whole genome shotgun (WGS) entry which is preliminary data.</text>
</comment>
<protein>
    <submittedName>
        <fullName evidence="1">Peptidoglycan-binding protein</fullName>
    </submittedName>
</protein>
<name>A0ABS6XKI3_9SPHN</name>
<evidence type="ECO:0000313" key="2">
    <source>
        <dbReference type="Proteomes" id="UP001197214"/>
    </source>
</evidence>